<dbReference type="Proteomes" id="UP000521943">
    <property type="component" value="Unassembled WGS sequence"/>
</dbReference>
<reference evidence="1 2" key="1">
    <citation type="submission" date="2020-07" db="EMBL/GenBank/DDBJ databases">
        <title>Comparative genomics of pyrophilous fungi reveals a link between fire events and developmental genes.</title>
        <authorList>
            <consortium name="DOE Joint Genome Institute"/>
            <person name="Steindorff A.S."/>
            <person name="Carver A."/>
            <person name="Calhoun S."/>
            <person name="Stillman K."/>
            <person name="Liu H."/>
            <person name="Lipzen A."/>
            <person name="Pangilinan J."/>
            <person name="Labutti K."/>
            <person name="Bruns T.D."/>
            <person name="Grigoriev I.V."/>
        </authorList>
    </citation>
    <scope>NUCLEOTIDE SEQUENCE [LARGE SCALE GENOMIC DNA]</scope>
    <source>
        <strain evidence="1 2">CBS 144469</strain>
    </source>
</reference>
<dbReference type="OrthoDB" id="5362978at2759"/>
<organism evidence="1 2">
    <name type="scientific">Ephemerocybe angulata</name>
    <dbReference type="NCBI Taxonomy" id="980116"/>
    <lineage>
        <taxon>Eukaryota</taxon>
        <taxon>Fungi</taxon>
        <taxon>Dikarya</taxon>
        <taxon>Basidiomycota</taxon>
        <taxon>Agaricomycotina</taxon>
        <taxon>Agaricomycetes</taxon>
        <taxon>Agaricomycetidae</taxon>
        <taxon>Agaricales</taxon>
        <taxon>Agaricineae</taxon>
        <taxon>Psathyrellaceae</taxon>
        <taxon>Ephemerocybe</taxon>
    </lineage>
</organism>
<dbReference type="EMBL" id="JACGCI010000277">
    <property type="protein sequence ID" value="KAF6741177.1"/>
    <property type="molecule type" value="Genomic_DNA"/>
</dbReference>
<accession>A0A8H6H812</accession>
<dbReference type="AlphaFoldDB" id="A0A8H6H812"/>
<evidence type="ECO:0000313" key="1">
    <source>
        <dbReference type="EMBL" id="KAF6741177.1"/>
    </source>
</evidence>
<gene>
    <name evidence="1" type="ORF">DFP72DRAFT_1025661</name>
</gene>
<proteinExistence type="predicted"/>
<evidence type="ECO:0000313" key="2">
    <source>
        <dbReference type="Proteomes" id="UP000521943"/>
    </source>
</evidence>
<comment type="caution">
    <text evidence="1">The sequence shown here is derived from an EMBL/GenBank/DDBJ whole genome shotgun (WGS) entry which is preliminary data.</text>
</comment>
<name>A0A8H6H812_9AGAR</name>
<sequence>MPWPQYINNAFEATLPNSATDEGPLYGPYLGLLKELFPTKDHYLTRSQVKRPPESIDCTRVFIVHRLVHRNTHPVFFLEIRPPGDYIDCSSRAAVDDHVRGWLVDLAHEAGLPIIHGVSAFGTRLCFYSYTRDNQHMDPPHTAPAPAAQWNVELLSNDGAEEMTRVANDTKNMVAERGCVICDLISR</sequence>
<protein>
    <submittedName>
        <fullName evidence="1">Uncharacterized protein</fullName>
    </submittedName>
</protein>
<keyword evidence="2" id="KW-1185">Reference proteome</keyword>